<dbReference type="Pfam" id="PF08853">
    <property type="entry name" value="DUF1823"/>
    <property type="match status" value="1"/>
</dbReference>
<gene>
    <name evidence="2" type="ORF">RMAR1173_LOCUS2296</name>
</gene>
<dbReference type="Gene3D" id="1.10.418.90">
    <property type="entry name" value="Protein of unknown function DUF1823"/>
    <property type="match status" value="1"/>
</dbReference>
<feature type="compositionally biased region" description="Basic and acidic residues" evidence="1">
    <location>
        <begin position="228"/>
        <end position="240"/>
    </location>
</feature>
<feature type="compositionally biased region" description="Basic and acidic residues" evidence="1">
    <location>
        <begin position="248"/>
        <end position="268"/>
    </location>
</feature>
<name>A0A7S2RBC0_9STRA</name>
<dbReference type="EMBL" id="HBHJ01003595">
    <property type="protein sequence ID" value="CAD9664967.1"/>
    <property type="molecule type" value="Transcribed_RNA"/>
</dbReference>
<reference evidence="2" key="1">
    <citation type="submission" date="2021-01" db="EMBL/GenBank/DDBJ databases">
        <authorList>
            <person name="Corre E."/>
            <person name="Pelletier E."/>
            <person name="Niang G."/>
            <person name="Scheremetjew M."/>
            <person name="Finn R."/>
            <person name="Kale V."/>
            <person name="Holt S."/>
            <person name="Cochrane G."/>
            <person name="Meng A."/>
            <person name="Brown T."/>
            <person name="Cohen L."/>
        </authorList>
    </citation>
    <scope>NUCLEOTIDE SEQUENCE</scope>
    <source>
        <strain evidence="2">CCMP1243</strain>
    </source>
</reference>
<proteinExistence type="predicted"/>
<evidence type="ECO:0000313" key="2">
    <source>
        <dbReference type="EMBL" id="CAD9664967.1"/>
    </source>
</evidence>
<dbReference type="InterPro" id="IPR014952">
    <property type="entry name" value="DUF1823"/>
</dbReference>
<feature type="region of interest" description="Disordered" evidence="1">
    <location>
        <begin position="228"/>
        <end position="268"/>
    </location>
</feature>
<dbReference type="AlphaFoldDB" id="A0A7S2RBC0"/>
<evidence type="ECO:0000256" key="1">
    <source>
        <dbReference type="SAM" id="MobiDB-lite"/>
    </source>
</evidence>
<protein>
    <submittedName>
        <fullName evidence="2">Uncharacterized protein</fullName>
    </submittedName>
</protein>
<accession>A0A7S2RBC0</accession>
<sequence length="268" mass="30220">MVPALVRRCGVRAVVALGVLALPTSSFSTIPGRAARAWTRFPRGQGLVYSESGATAAADRLASSPGLEVPEGFVLTDSLEPTDEELTNENMLRIILSMCTDQEVNLLVWKCLGYRKNSDGSWDNEKCFPKWREKYPEPPDLIGVTRTYTKEVDGPVMKANQALVRTVPMKFKQSIRDHLRPEGFFGFKLDELTPNKTRRAQVANWILYYREALHGVSLEELQRRKELERDVEQENKDARAAGKSVKIARPDGKQAWELTKEDNKEAQA</sequence>
<organism evidence="2">
    <name type="scientific">Rhizochromulina marina</name>
    <dbReference type="NCBI Taxonomy" id="1034831"/>
    <lineage>
        <taxon>Eukaryota</taxon>
        <taxon>Sar</taxon>
        <taxon>Stramenopiles</taxon>
        <taxon>Ochrophyta</taxon>
        <taxon>Dictyochophyceae</taxon>
        <taxon>Rhizochromulinales</taxon>
        <taxon>Rhizochromulina</taxon>
    </lineage>
</organism>